<keyword evidence="7" id="KW-0227">DNA damage</keyword>
<keyword evidence="6" id="KW-0808">Transferase</keyword>
<evidence type="ECO:0000256" key="2">
    <source>
        <dbReference type="ARBA" id="ARBA00008711"/>
    </source>
</evidence>
<dbReference type="HOGENOM" id="CLU_1428986_0_0_1"/>
<evidence type="ECO:0000256" key="9">
    <source>
        <dbReference type="ARBA" id="ARBA00030795"/>
    </source>
</evidence>
<comment type="similarity">
    <text evidence="2">Belongs to the MGMT family.</text>
</comment>
<evidence type="ECO:0000256" key="12">
    <source>
        <dbReference type="SAM" id="MobiDB-lite"/>
    </source>
</evidence>
<dbReference type="eggNOG" id="ENOG502S8GR">
    <property type="taxonomic scope" value="Eukaryota"/>
</dbReference>
<dbReference type="GO" id="GO:0003908">
    <property type="term" value="F:methylated-DNA-[protein]-cysteine S-methyltransferase activity"/>
    <property type="evidence" value="ECO:0007669"/>
    <property type="project" value="UniProtKB-EC"/>
</dbReference>
<dbReference type="KEGG" id="ure:UREG_06154"/>
<accession>C4JWY1</accession>
<dbReference type="InterPro" id="IPR036388">
    <property type="entry name" value="WH-like_DNA-bd_sf"/>
</dbReference>
<evidence type="ECO:0000256" key="6">
    <source>
        <dbReference type="ARBA" id="ARBA00022679"/>
    </source>
</evidence>
<dbReference type="NCBIfam" id="TIGR00589">
    <property type="entry name" value="ogt"/>
    <property type="match status" value="1"/>
</dbReference>
<dbReference type="OrthoDB" id="1907495at2759"/>
<dbReference type="PANTHER" id="PTHR10815">
    <property type="entry name" value="METHYLATED-DNA--PROTEIN-CYSTEINE METHYLTRANSFERASE"/>
    <property type="match status" value="1"/>
</dbReference>
<evidence type="ECO:0000256" key="4">
    <source>
        <dbReference type="ARBA" id="ARBA00015377"/>
    </source>
</evidence>
<dbReference type="VEuPathDB" id="FungiDB:UREG_06154"/>
<reference evidence="15" key="1">
    <citation type="journal article" date="2009" name="Genome Res.">
        <title>Comparative genomic analyses of the human fungal pathogens Coccidioides and their relatives.</title>
        <authorList>
            <person name="Sharpton T.J."/>
            <person name="Stajich J.E."/>
            <person name="Rounsley S.D."/>
            <person name="Gardner M.J."/>
            <person name="Wortman J.R."/>
            <person name="Jordar V.S."/>
            <person name="Maiti R."/>
            <person name="Kodira C.D."/>
            <person name="Neafsey D.E."/>
            <person name="Zeng Q."/>
            <person name="Hung C.-Y."/>
            <person name="McMahan C."/>
            <person name="Muszewska A."/>
            <person name="Grynberg M."/>
            <person name="Mandel M.A."/>
            <person name="Kellner E.M."/>
            <person name="Barker B.M."/>
            <person name="Galgiani J.N."/>
            <person name="Orbach M.J."/>
            <person name="Kirkland T.N."/>
            <person name="Cole G.T."/>
            <person name="Henn M.R."/>
            <person name="Birren B.W."/>
            <person name="Taylor J.W."/>
        </authorList>
    </citation>
    <scope>NUCLEOTIDE SEQUENCE [LARGE SCALE GENOMIC DNA]</scope>
    <source>
        <strain evidence="15">UAMH 1704</strain>
    </source>
</reference>
<feature type="region of interest" description="Disordered" evidence="12">
    <location>
        <begin position="1"/>
        <end position="46"/>
    </location>
</feature>
<gene>
    <name evidence="14" type="ORF">UREG_06154</name>
</gene>
<dbReference type="Gene3D" id="1.10.10.10">
    <property type="entry name" value="Winged helix-like DNA-binding domain superfamily/Winged helix DNA-binding domain"/>
    <property type="match status" value="1"/>
</dbReference>
<feature type="compositionally biased region" description="Low complexity" evidence="12">
    <location>
        <begin position="20"/>
        <end position="33"/>
    </location>
</feature>
<dbReference type="InterPro" id="IPR001497">
    <property type="entry name" value="MethylDNA_cys_MeTrfase_AS"/>
</dbReference>
<evidence type="ECO:0000256" key="7">
    <source>
        <dbReference type="ARBA" id="ARBA00022763"/>
    </source>
</evidence>
<comment type="catalytic activity">
    <reaction evidence="1">
        <text>a 4-O-methyl-thymidine in DNA + L-cysteinyl-[protein] = a thymidine in DNA + S-methyl-L-cysteinyl-[protein]</text>
        <dbReference type="Rhea" id="RHEA:53428"/>
        <dbReference type="Rhea" id="RHEA-COMP:10131"/>
        <dbReference type="Rhea" id="RHEA-COMP:10132"/>
        <dbReference type="Rhea" id="RHEA-COMP:13555"/>
        <dbReference type="Rhea" id="RHEA-COMP:13556"/>
        <dbReference type="ChEBI" id="CHEBI:29950"/>
        <dbReference type="ChEBI" id="CHEBI:82612"/>
        <dbReference type="ChEBI" id="CHEBI:137386"/>
        <dbReference type="ChEBI" id="CHEBI:137387"/>
        <dbReference type="EC" id="2.1.1.63"/>
    </reaction>
</comment>
<evidence type="ECO:0000256" key="5">
    <source>
        <dbReference type="ARBA" id="ARBA00022603"/>
    </source>
</evidence>
<evidence type="ECO:0000256" key="11">
    <source>
        <dbReference type="ARBA" id="ARBA00049348"/>
    </source>
</evidence>
<proteinExistence type="inferred from homology"/>
<feature type="domain" description="Methylated-DNA-[protein]-cysteine S-methyltransferase DNA binding" evidence="13">
    <location>
        <begin position="75"/>
        <end position="139"/>
    </location>
</feature>
<organism evidence="14 15">
    <name type="scientific">Uncinocarpus reesii (strain UAMH 1704)</name>
    <dbReference type="NCBI Taxonomy" id="336963"/>
    <lineage>
        <taxon>Eukaryota</taxon>
        <taxon>Fungi</taxon>
        <taxon>Dikarya</taxon>
        <taxon>Ascomycota</taxon>
        <taxon>Pezizomycotina</taxon>
        <taxon>Eurotiomycetes</taxon>
        <taxon>Eurotiomycetidae</taxon>
        <taxon>Onygenales</taxon>
        <taxon>Onygenaceae</taxon>
        <taxon>Uncinocarpus</taxon>
    </lineage>
</organism>
<dbReference type="EMBL" id="CH476618">
    <property type="protein sequence ID" value="EEP81289.1"/>
    <property type="molecule type" value="Genomic_DNA"/>
</dbReference>
<evidence type="ECO:0000256" key="8">
    <source>
        <dbReference type="ARBA" id="ARBA00023204"/>
    </source>
</evidence>
<dbReference type="PROSITE" id="PS00374">
    <property type="entry name" value="MGMT"/>
    <property type="match status" value="1"/>
</dbReference>
<sequence>MAASKATATTRVNARRTAKSLQQRRSSTRPSSTKPDVVKASKSSSSITHYPFPVDQEAVARSLRRISSHPSLTPYRRLVYRTLLSVPAGRWTTYSTLSAHLSSSARAIGNAMKTNPFAPEVPCHRVLATDRTIGGYKGKWGNGDLTIPAPKHLEVVKSSAFLAVKTLGGGLGAACQAASEEIQHGMLHDS</sequence>
<evidence type="ECO:0000256" key="1">
    <source>
        <dbReference type="ARBA" id="ARBA00001286"/>
    </source>
</evidence>
<evidence type="ECO:0000259" key="13">
    <source>
        <dbReference type="Pfam" id="PF01035"/>
    </source>
</evidence>
<dbReference type="InterPro" id="IPR014048">
    <property type="entry name" value="MethylDNA_cys_MeTrfase_DNA-bd"/>
</dbReference>
<dbReference type="Pfam" id="PF01035">
    <property type="entry name" value="DNA_binding_1"/>
    <property type="match status" value="1"/>
</dbReference>
<feature type="compositionally biased region" description="Low complexity" evidence="12">
    <location>
        <begin position="1"/>
        <end position="12"/>
    </location>
</feature>
<dbReference type="PANTHER" id="PTHR10815:SF13">
    <property type="entry name" value="METHYLATED-DNA--PROTEIN-CYSTEINE METHYLTRANSFERASE"/>
    <property type="match status" value="1"/>
</dbReference>
<protein>
    <recommendedName>
        <fullName evidence="4">Methylated-DNA--protein-cysteine methyltransferase</fullName>
        <ecNumber evidence="3">2.1.1.63</ecNumber>
    </recommendedName>
    <alternativeName>
        <fullName evidence="9">6-O-methylguanine-DNA methyltransferase</fullName>
    </alternativeName>
    <alternativeName>
        <fullName evidence="10">O-6-methylguanine-DNA-alkyltransferase</fullName>
    </alternativeName>
</protein>
<evidence type="ECO:0000256" key="3">
    <source>
        <dbReference type="ARBA" id="ARBA00011918"/>
    </source>
</evidence>
<dbReference type="AlphaFoldDB" id="C4JWY1"/>
<name>C4JWY1_UNCRE</name>
<dbReference type="SUPFAM" id="SSF46767">
    <property type="entry name" value="Methylated DNA-protein cysteine methyltransferase, C-terminal domain"/>
    <property type="match status" value="1"/>
</dbReference>
<dbReference type="InterPro" id="IPR036217">
    <property type="entry name" value="MethylDNA_cys_MeTrfase_DNAb"/>
</dbReference>
<dbReference type="RefSeq" id="XP_002583187.1">
    <property type="nucleotide sequence ID" value="XM_002583141.1"/>
</dbReference>
<keyword evidence="15" id="KW-1185">Reference proteome</keyword>
<dbReference type="InParanoid" id="C4JWY1"/>
<evidence type="ECO:0000313" key="14">
    <source>
        <dbReference type="EMBL" id="EEP81289.1"/>
    </source>
</evidence>
<dbReference type="CDD" id="cd06445">
    <property type="entry name" value="ATase"/>
    <property type="match status" value="1"/>
</dbReference>
<dbReference type="Proteomes" id="UP000002058">
    <property type="component" value="Unassembled WGS sequence"/>
</dbReference>
<keyword evidence="8" id="KW-0234">DNA repair</keyword>
<evidence type="ECO:0000256" key="10">
    <source>
        <dbReference type="ARBA" id="ARBA00031621"/>
    </source>
</evidence>
<dbReference type="GeneID" id="8441831"/>
<evidence type="ECO:0000313" key="15">
    <source>
        <dbReference type="Proteomes" id="UP000002058"/>
    </source>
</evidence>
<dbReference type="GO" id="GO:0032259">
    <property type="term" value="P:methylation"/>
    <property type="evidence" value="ECO:0007669"/>
    <property type="project" value="UniProtKB-KW"/>
</dbReference>
<keyword evidence="5" id="KW-0489">Methyltransferase</keyword>
<comment type="catalytic activity">
    <reaction evidence="11">
        <text>a 6-O-methyl-2'-deoxyguanosine in DNA + L-cysteinyl-[protein] = S-methyl-L-cysteinyl-[protein] + a 2'-deoxyguanosine in DNA</text>
        <dbReference type="Rhea" id="RHEA:24000"/>
        <dbReference type="Rhea" id="RHEA-COMP:10131"/>
        <dbReference type="Rhea" id="RHEA-COMP:10132"/>
        <dbReference type="Rhea" id="RHEA-COMP:11367"/>
        <dbReference type="Rhea" id="RHEA-COMP:11368"/>
        <dbReference type="ChEBI" id="CHEBI:29950"/>
        <dbReference type="ChEBI" id="CHEBI:82612"/>
        <dbReference type="ChEBI" id="CHEBI:85445"/>
        <dbReference type="ChEBI" id="CHEBI:85448"/>
        <dbReference type="EC" id="2.1.1.63"/>
    </reaction>
</comment>
<dbReference type="EC" id="2.1.1.63" evidence="3"/>
<dbReference type="STRING" id="336963.C4JWY1"/>
<dbReference type="GO" id="GO:0006281">
    <property type="term" value="P:DNA repair"/>
    <property type="evidence" value="ECO:0007669"/>
    <property type="project" value="UniProtKB-KW"/>
</dbReference>